<dbReference type="Proteomes" id="UP000604475">
    <property type="component" value="Unassembled WGS sequence"/>
</dbReference>
<accession>A0A937RT80</accession>
<comment type="caution">
    <text evidence="1">The sequence shown here is derived from an EMBL/GenBank/DDBJ whole genome shotgun (WGS) entry which is preliminary data.</text>
</comment>
<reference evidence="1" key="1">
    <citation type="submission" date="2020-12" db="EMBL/GenBank/DDBJ databases">
        <title>Genomic characterization of non-nitrogen-fixing Frankia strains.</title>
        <authorList>
            <person name="Carlos-Shanley C."/>
            <person name="Guerra T."/>
            <person name="Hahn D."/>
        </authorList>
    </citation>
    <scope>NUCLEOTIDE SEQUENCE</scope>
    <source>
        <strain evidence="1">CN6</strain>
    </source>
</reference>
<evidence type="ECO:0000313" key="2">
    <source>
        <dbReference type="Proteomes" id="UP000604475"/>
    </source>
</evidence>
<name>A0A937RT80_9ACTN</name>
<organism evidence="1 2">
    <name type="scientific">Frankia nepalensis</name>
    <dbReference type="NCBI Taxonomy" id="1836974"/>
    <lineage>
        <taxon>Bacteria</taxon>
        <taxon>Bacillati</taxon>
        <taxon>Actinomycetota</taxon>
        <taxon>Actinomycetes</taxon>
        <taxon>Frankiales</taxon>
        <taxon>Frankiaceae</taxon>
        <taxon>Frankia</taxon>
    </lineage>
</organism>
<dbReference type="EMBL" id="JAEACQ010000312">
    <property type="protein sequence ID" value="MBL7632348.1"/>
    <property type="molecule type" value="Genomic_DNA"/>
</dbReference>
<evidence type="ECO:0000313" key="1">
    <source>
        <dbReference type="EMBL" id="MBL7632348.1"/>
    </source>
</evidence>
<sequence>MPTPTIERRVRNALAILTKLGDASPATLARRTPGLVVLLSGRHTGATAAHAKLLRAIDSLDDAPATAARALLGIGLPGRTTRRERRAVAGEAYRVGWDQFSRAYEPRVITALVIALIDRADPAATYPTPSLIVQILRNPPPPASAFRPRLTR</sequence>
<keyword evidence="2" id="KW-1185">Reference proteome</keyword>
<dbReference type="AlphaFoldDB" id="A0A937RT80"/>
<proteinExistence type="predicted"/>
<dbReference type="RefSeq" id="WP_203007009.1">
    <property type="nucleotide sequence ID" value="NZ_JADWYU010000046.1"/>
</dbReference>
<protein>
    <submittedName>
        <fullName evidence="1">Uncharacterized protein</fullName>
    </submittedName>
</protein>
<gene>
    <name evidence="1" type="ORF">I7412_35385</name>
</gene>